<feature type="domain" description="Pirin N-terminal" evidence="4">
    <location>
        <begin position="40"/>
        <end position="136"/>
    </location>
</feature>
<feature type="binding site" evidence="2">
    <location>
        <position position="74"/>
    </location>
    <ligand>
        <name>Fe cation</name>
        <dbReference type="ChEBI" id="CHEBI:24875"/>
    </ligand>
</feature>
<dbReference type="PIRSF" id="PIRSF006232">
    <property type="entry name" value="Pirin"/>
    <property type="match status" value="1"/>
</dbReference>
<dbReference type="EMBL" id="LN679100">
    <property type="protein sequence ID" value="CEL52405.1"/>
    <property type="molecule type" value="Genomic_DNA"/>
</dbReference>
<evidence type="ECO:0000256" key="2">
    <source>
        <dbReference type="PIRSR" id="PIRSR006232-1"/>
    </source>
</evidence>
<comment type="cofactor">
    <cofactor evidence="2">
        <name>Fe cation</name>
        <dbReference type="ChEBI" id="CHEBI:24875"/>
    </cofactor>
    <text evidence="2">Binds 1 Fe cation per subunit.</text>
</comment>
<keyword evidence="6" id="KW-1185">Reference proteome</keyword>
<dbReference type="CDD" id="cd02909">
    <property type="entry name" value="cupin_pirin_N"/>
    <property type="match status" value="1"/>
</dbReference>
<dbReference type="SUPFAM" id="SSF51182">
    <property type="entry name" value="RmlC-like cupins"/>
    <property type="match status" value="1"/>
</dbReference>
<evidence type="ECO:0000259" key="4">
    <source>
        <dbReference type="Pfam" id="PF02678"/>
    </source>
</evidence>
<dbReference type="InterPro" id="IPR011051">
    <property type="entry name" value="RmlC_Cupin_sf"/>
</dbReference>
<feature type="binding site" evidence="2">
    <location>
        <position position="116"/>
    </location>
    <ligand>
        <name>Fe cation</name>
        <dbReference type="ChEBI" id="CHEBI:24875"/>
    </ligand>
</feature>
<protein>
    <submittedName>
        <fullName evidence="5">Pirin-like protein</fullName>
    </submittedName>
</protein>
<dbReference type="InterPro" id="IPR012093">
    <property type="entry name" value="Pirin"/>
</dbReference>
<dbReference type="STRING" id="1108050.A0A0B7F4D3"/>
<proteinExistence type="inferred from homology"/>
<sequence>MTEYDSALVRIESDLEGTSRQVLRTIDALATPEGSGATVWRTIGGPELETLDPFLMLDHFVADDASAAFPDHPHRGQATVTYMLQGSIKHEDSMGNIGSLCAGDVQWMVAGRGVKHAEMPVYQADADIPIGLQLWVNLPSEYKMTTPSYKDIKSEALVFLQ</sequence>
<keyword evidence="2" id="KW-0479">Metal-binding</keyword>
<evidence type="ECO:0000256" key="3">
    <source>
        <dbReference type="RuleBase" id="RU003457"/>
    </source>
</evidence>
<dbReference type="PANTHER" id="PTHR13903:SF8">
    <property type="entry name" value="PIRIN"/>
    <property type="match status" value="1"/>
</dbReference>
<evidence type="ECO:0000256" key="1">
    <source>
        <dbReference type="ARBA" id="ARBA00008416"/>
    </source>
</evidence>
<keyword evidence="2" id="KW-0408">Iron</keyword>
<accession>A0A0B7F4D3</accession>
<feature type="binding site" evidence="2">
    <location>
        <position position="72"/>
    </location>
    <ligand>
        <name>Fe cation</name>
        <dbReference type="ChEBI" id="CHEBI:24875"/>
    </ligand>
</feature>
<dbReference type="OrthoDB" id="198735at2759"/>
<dbReference type="Gene3D" id="2.60.120.10">
    <property type="entry name" value="Jelly Rolls"/>
    <property type="match status" value="1"/>
</dbReference>
<dbReference type="GO" id="GO:0046872">
    <property type="term" value="F:metal ion binding"/>
    <property type="evidence" value="ECO:0007669"/>
    <property type="project" value="UniProtKB-KW"/>
</dbReference>
<organism evidence="5 6">
    <name type="scientific">Thanatephorus cucumeris (strain AG1-IB / isolate 7/3/14)</name>
    <name type="common">Lettuce bottom rot fungus</name>
    <name type="synonym">Rhizoctonia solani</name>
    <dbReference type="NCBI Taxonomy" id="1108050"/>
    <lineage>
        <taxon>Eukaryota</taxon>
        <taxon>Fungi</taxon>
        <taxon>Dikarya</taxon>
        <taxon>Basidiomycota</taxon>
        <taxon>Agaricomycotina</taxon>
        <taxon>Agaricomycetes</taxon>
        <taxon>Cantharellales</taxon>
        <taxon>Ceratobasidiaceae</taxon>
        <taxon>Rhizoctonia</taxon>
        <taxon>Rhizoctonia solani AG-1</taxon>
    </lineage>
</organism>
<name>A0A0B7F4D3_THACB</name>
<dbReference type="Pfam" id="PF02678">
    <property type="entry name" value="Pirin"/>
    <property type="match status" value="1"/>
</dbReference>
<dbReference type="AlphaFoldDB" id="A0A0B7F4D3"/>
<dbReference type="Proteomes" id="UP000059188">
    <property type="component" value="Unassembled WGS sequence"/>
</dbReference>
<dbReference type="PANTHER" id="PTHR13903">
    <property type="entry name" value="PIRIN-RELATED"/>
    <property type="match status" value="1"/>
</dbReference>
<evidence type="ECO:0000313" key="5">
    <source>
        <dbReference type="EMBL" id="CEL52405.1"/>
    </source>
</evidence>
<reference evidence="5 6" key="1">
    <citation type="submission" date="2014-11" db="EMBL/GenBank/DDBJ databases">
        <authorList>
            <person name="Wibberg Daniel"/>
        </authorList>
    </citation>
    <scope>NUCLEOTIDE SEQUENCE [LARGE SCALE GENOMIC DNA]</scope>
    <source>
        <strain evidence="5">Rhizoctonia solani AG1-IB 7/3/14</strain>
    </source>
</reference>
<dbReference type="InterPro" id="IPR003829">
    <property type="entry name" value="Pirin_N_dom"/>
</dbReference>
<dbReference type="InterPro" id="IPR014710">
    <property type="entry name" value="RmlC-like_jellyroll"/>
</dbReference>
<evidence type="ECO:0000313" key="6">
    <source>
        <dbReference type="Proteomes" id="UP000059188"/>
    </source>
</evidence>
<gene>
    <name evidence="5" type="ORF">RSOLAG1IB_00946</name>
</gene>
<feature type="binding site" evidence="2">
    <location>
        <position position="118"/>
    </location>
    <ligand>
        <name>Fe cation</name>
        <dbReference type="ChEBI" id="CHEBI:24875"/>
    </ligand>
</feature>
<comment type="similarity">
    <text evidence="1 3">Belongs to the pirin family.</text>
</comment>